<evidence type="ECO:0000313" key="3">
    <source>
        <dbReference type="Proteomes" id="UP001472677"/>
    </source>
</evidence>
<protein>
    <submittedName>
        <fullName evidence="2">Uncharacterized protein</fullName>
    </submittedName>
</protein>
<comment type="caution">
    <text evidence="2">The sequence shown here is derived from an EMBL/GenBank/DDBJ whole genome shotgun (WGS) entry which is preliminary data.</text>
</comment>
<evidence type="ECO:0000256" key="1">
    <source>
        <dbReference type="SAM" id="MobiDB-lite"/>
    </source>
</evidence>
<dbReference type="EMBL" id="JBBPBM010000005">
    <property type="protein sequence ID" value="KAK8584254.1"/>
    <property type="molecule type" value="Genomic_DNA"/>
</dbReference>
<gene>
    <name evidence="2" type="ORF">V6N12_068500</name>
</gene>
<proteinExistence type="predicted"/>
<evidence type="ECO:0000313" key="2">
    <source>
        <dbReference type="EMBL" id="KAK8584254.1"/>
    </source>
</evidence>
<feature type="region of interest" description="Disordered" evidence="1">
    <location>
        <begin position="1"/>
        <end position="22"/>
    </location>
</feature>
<feature type="region of interest" description="Disordered" evidence="1">
    <location>
        <begin position="70"/>
        <end position="98"/>
    </location>
</feature>
<reference evidence="2 3" key="1">
    <citation type="journal article" date="2024" name="G3 (Bethesda)">
        <title>Genome assembly of Hibiscus sabdariffa L. provides insights into metabolisms of medicinal natural products.</title>
        <authorList>
            <person name="Kim T."/>
        </authorList>
    </citation>
    <scope>NUCLEOTIDE SEQUENCE [LARGE SCALE GENOMIC DNA]</scope>
    <source>
        <strain evidence="2">TK-2024</strain>
        <tissue evidence="2">Old leaves</tissue>
    </source>
</reference>
<keyword evidence="3" id="KW-1185">Reference proteome</keyword>
<dbReference type="Proteomes" id="UP001472677">
    <property type="component" value="Unassembled WGS sequence"/>
</dbReference>
<accession>A0ABR2FQW3</accession>
<name>A0ABR2FQW3_9ROSI</name>
<sequence length="98" mass="11023">MVLGGLGRRGDGKDGEEKIGELDEGWFPEDLMELEWLFGMVNECGDEGFLVFVQLDDMQMEKKSDRIHQINPSSTLSNYGVCRKNGSHHPLSQQAPQL</sequence>
<feature type="compositionally biased region" description="Basic and acidic residues" evidence="1">
    <location>
        <begin position="8"/>
        <end position="21"/>
    </location>
</feature>
<organism evidence="2 3">
    <name type="scientific">Hibiscus sabdariffa</name>
    <name type="common">roselle</name>
    <dbReference type="NCBI Taxonomy" id="183260"/>
    <lineage>
        <taxon>Eukaryota</taxon>
        <taxon>Viridiplantae</taxon>
        <taxon>Streptophyta</taxon>
        <taxon>Embryophyta</taxon>
        <taxon>Tracheophyta</taxon>
        <taxon>Spermatophyta</taxon>
        <taxon>Magnoliopsida</taxon>
        <taxon>eudicotyledons</taxon>
        <taxon>Gunneridae</taxon>
        <taxon>Pentapetalae</taxon>
        <taxon>rosids</taxon>
        <taxon>malvids</taxon>
        <taxon>Malvales</taxon>
        <taxon>Malvaceae</taxon>
        <taxon>Malvoideae</taxon>
        <taxon>Hibiscus</taxon>
    </lineage>
</organism>